<organism evidence="1 2">
    <name type="scientific">Rhizobium johnstonii (strain DSM 114642 / LMG 32736 / 3841)</name>
    <name type="common">Rhizobium leguminosarum bv. viciae</name>
    <dbReference type="NCBI Taxonomy" id="216596"/>
    <lineage>
        <taxon>Bacteria</taxon>
        <taxon>Pseudomonadati</taxon>
        <taxon>Pseudomonadota</taxon>
        <taxon>Alphaproteobacteria</taxon>
        <taxon>Hyphomicrobiales</taxon>
        <taxon>Rhizobiaceae</taxon>
        <taxon>Rhizobium/Agrobacterium group</taxon>
        <taxon>Rhizobium</taxon>
        <taxon>Rhizobium johnstonii</taxon>
    </lineage>
</organism>
<proteinExistence type="predicted"/>
<gene>
    <name evidence="1" type="ordered locus">RL3952</name>
</gene>
<name>Q1MC89_RHIJ3</name>
<dbReference type="HOGENOM" id="CLU_1873766_0_0_5"/>
<dbReference type="EnsemblBacteria" id="CAK09442">
    <property type="protein sequence ID" value="CAK09442"/>
    <property type="gene ID" value="RL3952"/>
</dbReference>
<dbReference type="GeneID" id="303208954"/>
<sequence>MATYPRLCRNDCRLEAEINVHTFGDLDMGSHSTKSATSSIALTARKIHLMVAVADSAIELDAYEANAGTKKQVLREAYADWKEMHSVDRVERDSDEWKAMMSDTHAAYQNLVYAKKNEANARRRLKTAVRNFRNCN</sequence>
<dbReference type="RefSeq" id="WP_011653385.1">
    <property type="nucleotide sequence ID" value="NC_008380.1"/>
</dbReference>
<dbReference type="AlphaFoldDB" id="Q1MC89"/>
<dbReference type="eggNOG" id="ENOG502ZTJU">
    <property type="taxonomic scope" value="Bacteria"/>
</dbReference>
<reference evidence="1 2" key="1">
    <citation type="journal article" date="2006" name="Genome Biol.">
        <title>The genome of Rhizobium leguminosarum has recognizable core and accessory components.</title>
        <authorList>
            <person name="Young J.W."/>
            <person name="Crossman L.C."/>
            <person name="Johnston A.W.B."/>
            <person name="Thomson N.R."/>
            <person name="Ghazoui Z.F."/>
            <person name="Hull K.H."/>
            <person name="Wexler M."/>
            <person name="Curson A.R.J."/>
            <person name="Todd J.D."/>
            <person name="Poole P.S."/>
            <person name="Mauchline T.H."/>
            <person name="East A.K."/>
            <person name="Quail M.A."/>
            <person name="Churcher C."/>
            <person name="Arrowsmith C."/>
            <person name="Cherevach A."/>
            <person name="Chillingworth T."/>
            <person name="Clarke K."/>
            <person name="Cronin A."/>
            <person name="Davis P."/>
            <person name="Fraser A."/>
            <person name="Hance Z."/>
            <person name="Hauser H."/>
            <person name="Jagels K."/>
            <person name="Moule S."/>
            <person name="Mungall K."/>
            <person name="Norbertczak H."/>
            <person name="Rabbinowitsch E."/>
            <person name="Sanders M."/>
            <person name="Simmonds M."/>
            <person name="Whitehead S."/>
            <person name="Parkhill J."/>
        </authorList>
    </citation>
    <scope>NUCLEOTIDE SEQUENCE [LARGE SCALE GENOMIC DNA]</scope>
    <source>
        <strain evidence="2">DSM 114642 / LMG 32736 / 3841</strain>
    </source>
</reference>
<evidence type="ECO:0000313" key="1">
    <source>
        <dbReference type="EMBL" id="CAK09442.1"/>
    </source>
</evidence>
<dbReference type="EMBL" id="AM236080">
    <property type="protein sequence ID" value="CAK09442.1"/>
    <property type="molecule type" value="Genomic_DNA"/>
</dbReference>
<dbReference type="KEGG" id="rle:RL3952"/>
<dbReference type="Proteomes" id="UP000006575">
    <property type="component" value="Chromosome"/>
</dbReference>
<protein>
    <submittedName>
        <fullName evidence="1">Uncharacterized protein</fullName>
    </submittedName>
</protein>
<keyword evidence="2" id="KW-1185">Reference proteome</keyword>
<accession>Q1MC89</accession>
<evidence type="ECO:0000313" key="2">
    <source>
        <dbReference type="Proteomes" id="UP000006575"/>
    </source>
</evidence>